<dbReference type="GO" id="GO:0008324">
    <property type="term" value="F:monoatomic cation transmembrane transporter activity"/>
    <property type="evidence" value="ECO:0007669"/>
    <property type="project" value="InterPro"/>
</dbReference>
<evidence type="ECO:0000256" key="4">
    <source>
        <dbReference type="ARBA" id="ARBA00022692"/>
    </source>
</evidence>
<protein>
    <submittedName>
        <fullName evidence="10">Cation diffusion facilitator family transporter</fullName>
    </submittedName>
</protein>
<dbReference type="PANTHER" id="PTHR43840">
    <property type="entry name" value="MITOCHONDRIAL METAL TRANSPORTER 1-RELATED"/>
    <property type="match status" value="1"/>
</dbReference>
<evidence type="ECO:0000256" key="5">
    <source>
        <dbReference type="ARBA" id="ARBA00022989"/>
    </source>
</evidence>
<accession>A0A9D2J916</accession>
<comment type="subcellular location">
    <subcellularLocation>
        <location evidence="1">Membrane</location>
        <topology evidence="1">Multi-pass membrane protein</topology>
    </subcellularLocation>
</comment>
<feature type="domain" description="Cation efflux protein cytoplasmic" evidence="9">
    <location>
        <begin position="228"/>
        <end position="303"/>
    </location>
</feature>
<dbReference type="InterPro" id="IPR058533">
    <property type="entry name" value="Cation_efflux_TM"/>
</dbReference>
<dbReference type="InterPro" id="IPR027470">
    <property type="entry name" value="Cation_efflux_CTD"/>
</dbReference>
<dbReference type="Gene3D" id="3.30.70.1350">
    <property type="entry name" value="Cation efflux protein, cytoplasmic domain"/>
    <property type="match status" value="1"/>
</dbReference>
<reference evidence="10" key="1">
    <citation type="journal article" date="2021" name="PeerJ">
        <title>Extensive microbial diversity within the chicken gut microbiome revealed by metagenomics and culture.</title>
        <authorList>
            <person name="Gilroy R."/>
            <person name="Ravi A."/>
            <person name="Getino M."/>
            <person name="Pursley I."/>
            <person name="Horton D.L."/>
            <person name="Alikhan N.F."/>
            <person name="Baker D."/>
            <person name="Gharbi K."/>
            <person name="Hall N."/>
            <person name="Watson M."/>
            <person name="Adriaenssens E.M."/>
            <person name="Foster-Nyarko E."/>
            <person name="Jarju S."/>
            <person name="Secka A."/>
            <person name="Antonio M."/>
            <person name="Oren A."/>
            <person name="Chaudhuri R.R."/>
            <person name="La Ragione R."/>
            <person name="Hildebrand F."/>
            <person name="Pallen M.J."/>
        </authorList>
    </citation>
    <scope>NUCLEOTIDE SEQUENCE</scope>
    <source>
        <strain evidence="10">CHK179-28034</strain>
    </source>
</reference>
<dbReference type="GO" id="GO:0016020">
    <property type="term" value="C:membrane"/>
    <property type="evidence" value="ECO:0007669"/>
    <property type="project" value="UniProtKB-SubCell"/>
</dbReference>
<dbReference type="Gene3D" id="1.20.1510.10">
    <property type="entry name" value="Cation efflux protein transmembrane domain"/>
    <property type="match status" value="1"/>
</dbReference>
<dbReference type="InterPro" id="IPR050291">
    <property type="entry name" value="CDF_Transporter"/>
</dbReference>
<keyword evidence="5 7" id="KW-1133">Transmembrane helix</keyword>
<dbReference type="SUPFAM" id="SSF160240">
    <property type="entry name" value="Cation efflux protein cytoplasmic domain-like"/>
    <property type="match status" value="1"/>
</dbReference>
<feature type="domain" description="Cation efflux protein transmembrane" evidence="8">
    <location>
        <begin position="33"/>
        <end position="223"/>
    </location>
</feature>
<evidence type="ECO:0000256" key="3">
    <source>
        <dbReference type="ARBA" id="ARBA00022448"/>
    </source>
</evidence>
<evidence type="ECO:0000259" key="9">
    <source>
        <dbReference type="Pfam" id="PF16916"/>
    </source>
</evidence>
<dbReference type="InterPro" id="IPR002524">
    <property type="entry name" value="Cation_efflux"/>
</dbReference>
<dbReference type="EMBL" id="DXBR01000085">
    <property type="protein sequence ID" value="HIZ40089.1"/>
    <property type="molecule type" value="Genomic_DNA"/>
</dbReference>
<name>A0A9D2J916_9FIRM</name>
<keyword evidence="4 7" id="KW-0812">Transmembrane</keyword>
<organism evidence="10 11">
    <name type="scientific">Candidatus Anaerobutyricum stercoris</name>
    <dbReference type="NCBI Taxonomy" id="2838457"/>
    <lineage>
        <taxon>Bacteria</taxon>
        <taxon>Bacillati</taxon>
        <taxon>Bacillota</taxon>
        <taxon>Clostridia</taxon>
        <taxon>Lachnospirales</taxon>
        <taxon>Lachnospiraceae</taxon>
        <taxon>Anaerobutyricum</taxon>
    </lineage>
</organism>
<dbReference type="SUPFAM" id="SSF161111">
    <property type="entry name" value="Cation efflux protein transmembrane domain-like"/>
    <property type="match status" value="1"/>
</dbReference>
<proteinExistence type="inferred from homology"/>
<sequence length="387" mass="42631">MTNFLLRLFVKDYDNTESAAVHSAIGKLAGLTGIVCNLLLFLGKLTVGWLANSVSIIADAVNNLSDASSSVVTLLGFKMAQQPADAEHPYGHARYEYLSGLVVAALILIIGVDLAKSSLQKIIHPEAVEFSIATFVVLLLSIAVKLWMAGFFGSLGRRIQSTTLQATSVDSRNDVIASSAVLLGCFAGYFFHINIDGIVGLAVAVFILYSGVDIARETISPLLGKQADPELVERISNLVLSHEKILGIHDLLVHDYGPGQCFATLHAELSAEEDPLVCHDIIDDIERDALEQMNVHLVIHYDPVVLDDAEWNEMKEMVEEIIAGLDAKLSMHDFRVVRSSRQTKLMFDLAVPYSMRQKHKEIKQKIDEELFARDKHYLTIIGFDETA</sequence>
<reference evidence="10" key="2">
    <citation type="submission" date="2021-04" db="EMBL/GenBank/DDBJ databases">
        <authorList>
            <person name="Gilroy R."/>
        </authorList>
    </citation>
    <scope>NUCLEOTIDE SEQUENCE</scope>
    <source>
        <strain evidence="10">CHK179-28034</strain>
    </source>
</reference>
<evidence type="ECO:0000256" key="1">
    <source>
        <dbReference type="ARBA" id="ARBA00004141"/>
    </source>
</evidence>
<gene>
    <name evidence="10" type="ORF">H9968_09250</name>
</gene>
<evidence type="ECO:0000313" key="10">
    <source>
        <dbReference type="EMBL" id="HIZ40089.1"/>
    </source>
</evidence>
<evidence type="ECO:0000259" key="8">
    <source>
        <dbReference type="Pfam" id="PF01545"/>
    </source>
</evidence>
<evidence type="ECO:0000313" key="11">
    <source>
        <dbReference type="Proteomes" id="UP000824049"/>
    </source>
</evidence>
<feature type="transmembrane region" description="Helical" evidence="7">
    <location>
        <begin position="198"/>
        <end position="215"/>
    </location>
</feature>
<dbReference type="Pfam" id="PF01545">
    <property type="entry name" value="Cation_efflux"/>
    <property type="match status" value="1"/>
</dbReference>
<comment type="caution">
    <text evidence="10">The sequence shown here is derived from an EMBL/GenBank/DDBJ whole genome shotgun (WGS) entry which is preliminary data.</text>
</comment>
<dbReference type="FunFam" id="1.20.1510.10:FF:000006">
    <property type="entry name" value="Divalent cation efflux transporter"/>
    <property type="match status" value="1"/>
</dbReference>
<feature type="transmembrane region" description="Helical" evidence="7">
    <location>
        <begin position="132"/>
        <end position="155"/>
    </location>
</feature>
<dbReference type="PANTHER" id="PTHR43840:SF15">
    <property type="entry name" value="MITOCHONDRIAL METAL TRANSPORTER 1-RELATED"/>
    <property type="match status" value="1"/>
</dbReference>
<evidence type="ECO:0000256" key="6">
    <source>
        <dbReference type="ARBA" id="ARBA00023136"/>
    </source>
</evidence>
<evidence type="ECO:0000256" key="2">
    <source>
        <dbReference type="ARBA" id="ARBA00008114"/>
    </source>
</evidence>
<keyword evidence="6 7" id="KW-0472">Membrane</keyword>
<dbReference type="AlphaFoldDB" id="A0A9D2J916"/>
<dbReference type="InterPro" id="IPR036837">
    <property type="entry name" value="Cation_efflux_CTD_sf"/>
</dbReference>
<keyword evidence="3" id="KW-0813">Transport</keyword>
<dbReference type="InterPro" id="IPR027469">
    <property type="entry name" value="Cation_efflux_TMD_sf"/>
</dbReference>
<feature type="transmembrane region" description="Helical" evidence="7">
    <location>
        <begin position="95"/>
        <end position="112"/>
    </location>
</feature>
<dbReference type="Proteomes" id="UP000824049">
    <property type="component" value="Unassembled WGS sequence"/>
</dbReference>
<feature type="transmembrane region" description="Helical" evidence="7">
    <location>
        <begin position="20"/>
        <end position="42"/>
    </location>
</feature>
<evidence type="ECO:0000256" key="7">
    <source>
        <dbReference type="SAM" id="Phobius"/>
    </source>
</evidence>
<dbReference type="NCBIfam" id="TIGR01297">
    <property type="entry name" value="CDF"/>
    <property type="match status" value="1"/>
</dbReference>
<comment type="similarity">
    <text evidence="2">Belongs to the cation diffusion facilitator (CDF) transporter (TC 2.A.4) family.</text>
</comment>
<dbReference type="Pfam" id="PF16916">
    <property type="entry name" value="ZT_dimer"/>
    <property type="match status" value="1"/>
</dbReference>